<feature type="domain" description="DNA mismatch repair proteins mutS family" evidence="5">
    <location>
        <begin position="433"/>
        <end position="605"/>
    </location>
</feature>
<dbReference type="GO" id="GO:0005524">
    <property type="term" value="F:ATP binding"/>
    <property type="evidence" value="ECO:0007669"/>
    <property type="project" value="UniProtKB-KW"/>
</dbReference>
<feature type="transmembrane region" description="Helical" evidence="4">
    <location>
        <begin position="53"/>
        <end position="70"/>
    </location>
</feature>
<dbReference type="Gene3D" id="3.40.50.300">
    <property type="entry name" value="P-loop containing nucleotide triphosphate hydrolases"/>
    <property type="match status" value="1"/>
</dbReference>
<dbReference type="InterPro" id="IPR045076">
    <property type="entry name" value="MutS"/>
</dbReference>
<keyword evidence="3" id="KW-0238">DNA-binding</keyword>
<proteinExistence type="predicted"/>
<name>A4CGH9_ROBBH</name>
<dbReference type="eggNOG" id="COG0249">
    <property type="taxonomic scope" value="Bacteria"/>
</dbReference>
<dbReference type="PANTHER" id="PTHR11361:SF99">
    <property type="entry name" value="DNA MISMATCH REPAIR PROTEIN"/>
    <property type="match status" value="1"/>
</dbReference>
<accession>A4CGH9</accession>
<feature type="transmembrane region" description="Helical" evidence="4">
    <location>
        <begin position="26"/>
        <end position="47"/>
    </location>
</feature>
<dbReference type="InterPro" id="IPR000432">
    <property type="entry name" value="DNA_mismatch_repair_MutS_C"/>
</dbReference>
<dbReference type="EMBL" id="CP001712">
    <property type="protein sequence ID" value="EAR16037.1"/>
    <property type="molecule type" value="Genomic_DNA"/>
</dbReference>
<feature type="transmembrane region" description="Helical" evidence="4">
    <location>
        <begin position="209"/>
        <end position="227"/>
    </location>
</feature>
<dbReference type="InterPro" id="IPR027417">
    <property type="entry name" value="P-loop_NTPase"/>
</dbReference>
<dbReference type="PANTHER" id="PTHR11361">
    <property type="entry name" value="DNA MISMATCH REPAIR PROTEIN MUTS FAMILY MEMBER"/>
    <property type="match status" value="1"/>
</dbReference>
<dbReference type="GO" id="GO:0006298">
    <property type="term" value="P:mismatch repair"/>
    <property type="evidence" value="ECO:0007669"/>
    <property type="project" value="InterPro"/>
</dbReference>
<protein>
    <submittedName>
        <fullName evidence="6">DNA mismatch repair protein mutS</fullName>
    </submittedName>
</protein>
<dbReference type="SMART" id="SM00534">
    <property type="entry name" value="MUTSac"/>
    <property type="match status" value="1"/>
</dbReference>
<dbReference type="GO" id="GO:0005829">
    <property type="term" value="C:cytosol"/>
    <property type="evidence" value="ECO:0007669"/>
    <property type="project" value="TreeGrafter"/>
</dbReference>
<keyword evidence="4" id="KW-1133">Transmembrane helix</keyword>
<keyword evidence="7" id="KW-1185">Reference proteome</keyword>
<dbReference type="GO" id="GO:0030983">
    <property type="term" value="F:mismatched DNA binding"/>
    <property type="evidence" value="ECO:0007669"/>
    <property type="project" value="InterPro"/>
</dbReference>
<dbReference type="AlphaFoldDB" id="A4CGH9"/>
<dbReference type="GO" id="GO:0140664">
    <property type="term" value="F:ATP-dependent DNA damage sensor activity"/>
    <property type="evidence" value="ECO:0007669"/>
    <property type="project" value="InterPro"/>
</dbReference>
<evidence type="ECO:0000256" key="2">
    <source>
        <dbReference type="ARBA" id="ARBA00022840"/>
    </source>
</evidence>
<keyword evidence="2" id="KW-0067">ATP-binding</keyword>
<dbReference type="STRING" id="313596.RB2501_04045"/>
<dbReference type="KEGG" id="rbi:RB2501_04045"/>
<dbReference type="Pfam" id="PF00488">
    <property type="entry name" value="MutS_V"/>
    <property type="match status" value="1"/>
</dbReference>
<sequence length="616" mass="67949">MTTPREAYAARLKGLREEREAISRRLHLTALFRVLSFLGAGGALYLAAASHGAFAAVSLVLLALFGWLVGRNEDLKYQRRKRDELIRLNETETRVLDLDYEDLPEGTGYRDSGHAFSEDLDLFGPGSFFQYANRCGLLPGAERLAKWLTDNDTGSVRGKQEAIRELAPQVNWRQEYYAVARISDKGATVHSALDWLEGYGPFTRPTYRYAPYLFGLVSLGLLGAFLAGWVTPWAVGGVFLSGLVIAGYFAKRVGKLAADASRVQDVFEGYARLVAHVEDREFSSEMLCREQGKLRKDGEAVSVLLKRFSRHLSALDQRNNLLVALLGNGFLLWDLLKSRAVEAWITAHGSQVRHWFGGIAALDAWCSLGNFAFNHPDYTYPGLEVAAYVGDSGQPVSLGGNADRPFVVAASGLAHPLLPPGNRVANDFEIREGGFFVITGANMAGKSTFLRTLSLSLVMANCGLPVCATSFSYTPLPLISSMRTSDSLARSESYFFAELKRLQFLIAALEERPSFVVLDEILKGTNSTDKAKGSRLFLGRLVRMGATGVIATHDLSLCQVADTEPRVENWHFDAEIRQGELHFDYRLKPGVCHSMNASFLLRKMGIVEDPEGKQPS</sequence>
<evidence type="ECO:0000256" key="4">
    <source>
        <dbReference type="SAM" id="Phobius"/>
    </source>
</evidence>
<dbReference type="SUPFAM" id="SSF52540">
    <property type="entry name" value="P-loop containing nucleoside triphosphate hydrolases"/>
    <property type="match status" value="1"/>
</dbReference>
<dbReference type="HOGENOM" id="CLU_030717_0_0_10"/>
<gene>
    <name evidence="6" type="ordered locus">RB2501_04045</name>
</gene>
<evidence type="ECO:0000256" key="1">
    <source>
        <dbReference type="ARBA" id="ARBA00022741"/>
    </source>
</evidence>
<keyword evidence="1" id="KW-0547">Nucleotide-binding</keyword>
<evidence type="ECO:0000313" key="7">
    <source>
        <dbReference type="Proteomes" id="UP000009049"/>
    </source>
</evidence>
<keyword evidence="4" id="KW-0472">Membrane</keyword>
<reference evidence="6 7" key="1">
    <citation type="journal article" date="2009" name="J. Bacteriol.">
        <title>Complete genome sequence of Robiginitalea biformata HTCC2501.</title>
        <authorList>
            <person name="Oh H.M."/>
            <person name="Giovannoni S.J."/>
            <person name="Lee K."/>
            <person name="Ferriera S."/>
            <person name="Johnson J."/>
            <person name="Cho J.C."/>
        </authorList>
    </citation>
    <scope>NUCLEOTIDE SEQUENCE [LARGE SCALE GENOMIC DNA]</scope>
    <source>
        <strain evidence="7">ATCC BAA-864 / HTCC2501 / KCTC 12146</strain>
    </source>
</reference>
<dbReference type="RefSeq" id="WP_012813732.1">
    <property type="nucleotide sequence ID" value="NC_013222.1"/>
</dbReference>
<keyword evidence="4" id="KW-0812">Transmembrane</keyword>
<organism evidence="6 7">
    <name type="scientific">Robiginitalea biformata (strain ATCC BAA-864 / DSM 15991 / KCTC 12146 / HTCC2501)</name>
    <dbReference type="NCBI Taxonomy" id="313596"/>
    <lineage>
        <taxon>Bacteria</taxon>
        <taxon>Pseudomonadati</taxon>
        <taxon>Bacteroidota</taxon>
        <taxon>Flavobacteriia</taxon>
        <taxon>Flavobacteriales</taxon>
        <taxon>Flavobacteriaceae</taxon>
        <taxon>Robiginitalea</taxon>
    </lineage>
</organism>
<evidence type="ECO:0000313" key="6">
    <source>
        <dbReference type="EMBL" id="EAR16037.1"/>
    </source>
</evidence>
<evidence type="ECO:0000259" key="5">
    <source>
        <dbReference type="SMART" id="SM00534"/>
    </source>
</evidence>
<evidence type="ECO:0000256" key="3">
    <source>
        <dbReference type="ARBA" id="ARBA00023125"/>
    </source>
</evidence>
<dbReference type="Proteomes" id="UP000009049">
    <property type="component" value="Chromosome"/>
</dbReference>